<dbReference type="InterPro" id="IPR050500">
    <property type="entry name" value="Phos_Acetyltrans/Butyryltrans"/>
</dbReference>
<dbReference type="SUPFAM" id="SSF53659">
    <property type="entry name" value="Isocitrate/Isopropylmalate dehydrogenase-like"/>
    <property type="match status" value="1"/>
</dbReference>
<keyword evidence="3" id="KW-0012">Acyltransferase</keyword>
<accession>A0A410QBI2</accession>
<dbReference type="GO" id="GO:0016746">
    <property type="term" value="F:acyltransferase activity"/>
    <property type="evidence" value="ECO:0007669"/>
    <property type="project" value="UniProtKB-KW"/>
</dbReference>
<sequence length="303" mass="33297">MINKLEELLKIKYEKKMKLAVVASQDHEVLEAVSEGANLNIIEPILIGDINKTKKIAQKYNISINKWKTIDEPDLKKSAEIGVKLVSQGNANFIMKGLVDTPTLMKEVLNKDYGLRTENLLSHTMIYETKNYYKFILLTDGGMNLIPNVDEKEKIINNAVKVGHALGMKKIKVACLAAKEKVDKKMIATLDAGELKKRYEEGKFEDGVIVDGPMALDLAVSKKAAQIKNYNSEVAGDADVFLVPNIEMGNGIGKSITYFADGKSAGVIMGAKVPVVLVSRADSHESKLYSIALGSLVSQHMTK</sequence>
<evidence type="ECO:0000256" key="3">
    <source>
        <dbReference type="ARBA" id="ARBA00023315"/>
    </source>
</evidence>
<proteinExistence type="inferred from homology"/>
<reference evidence="6" key="1">
    <citation type="submission" date="2019-01" db="EMBL/GenBank/DDBJ databases">
        <title>Draft genomes of a novel of Sporanaerobacter strains.</title>
        <authorList>
            <person name="Ma S."/>
        </authorList>
    </citation>
    <scope>NUCLEOTIDE SEQUENCE [LARGE SCALE GENOMIC DNA]</scope>
    <source>
        <strain evidence="6">NJN-17</strain>
    </source>
</reference>
<dbReference type="NCBIfam" id="NF006045">
    <property type="entry name" value="PRK08190.1"/>
    <property type="match status" value="1"/>
</dbReference>
<dbReference type="InterPro" id="IPR012147">
    <property type="entry name" value="P_Ac_Bu_trans"/>
</dbReference>
<protein>
    <submittedName>
        <fullName evidence="5">Bifunctional enoyl-CoA hydratase/phosphate acetyltransferase</fullName>
    </submittedName>
</protein>
<keyword evidence="2 5" id="KW-0808">Transferase</keyword>
<dbReference type="RefSeq" id="WP_071141011.1">
    <property type="nucleotide sequence ID" value="NZ_CP035282.1"/>
</dbReference>
<dbReference type="AlphaFoldDB" id="A0A410QBI2"/>
<evidence type="ECO:0000259" key="4">
    <source>
        <dbReference type="Pfam" id="PF01515"/>
    </source>
</evidence>
<dbReference type="OrthoDB" id="9774179at2"/>
<dbReference type="Proteomes" id="UP000287969">
    <property type="component" value="Chromosome"/>
</dbReference>
<evidence type="ECO:0000313" key="5">
    <source>
        <dbReference type="EMBL" id="QAT61356.1"/>
    </source>
</evidence>
<keyword evidence="6" id="KW-1185">Reference proteome</keyword>
<dbReference type="Pfam" id="PF01515">
    <property type="entry name" value="PTA_PTB"/>
    <property type="match status" value="1"/>
</dbReference>
<gene>
    <name evidence="5" type="ORF">EQM13_07005</name>
</gene>
<dbReference type="PANTHER" id="PTHR43356">
    <property type="entry name" value="PHOSPHATE ACETYLTRANSFERASE"/>
    <property type="match status" value="1"/>
</dbReference>
<comment type="similarity">
    <text evidence="1">Belongs to the phosphate acetyltransferase and butyryltransferase family.</text>
</comment>
<dbReference type="InterPro" id="IPR002505">
    <property type="entry name" value="PTA_PTB"/>
</dbReference>
<evidence type="ECO:0000256" key="2">
    <source>
        <dbReference type="ARBA" id="ARBA00022679"/>
    </source>
</evidence>
<dbReference type="PIRSF" id="PIRSF000428">
    <property type="entry name" value="P_Ac_trans"/>
    <property type="match status" value="1"/>
</dbReference>
<dbReference type="Gene3D" id="3.40.718.10">
    <property type="entry name" value="Isopropylmalate Dehydrogenase"/>
    <property type="match status" value="1"/>
</dbReference>
<dbReference type="PANTHER" id="PTHR43356:SF2">
    <property type="entry name" value="PHOSPHATE ACETYLTRANSFERASE"/>
    <property type="match status" value="1"/>
</dbReference>
<feature type="domain" description="Phosphate acetyl/butaryl transferase" evidence="4">
    <location>
        <begin position="76"/>
        <end position="293"/>
    </location>
</feature>
<evidence type="ECO:0000313" key="6">
    <source>
        <dbReference type="Proteomes" id="UP000287969"/>
    </source>
</evidence>
<name>A0A410QBI2_9FIRM</name>
<dbReference type="KEGG" id="spoa:EQM13_07005"/>
<evidence type="ECO:0000256" key="1">
    <source>
        <dbReference type="ARBA" id="ARBA00005656"/>
    </source>
</evidence>
<dbReference type="EMBL" id="CP035282">
    <property type="protein sequence ID" value="QAT61356.1"/>
    <property type="molecule type" value="Genomic_DNA"/>
</dbReference>
<organism evidence="5 6">
    <name type="scientific">Acidilutibacter cellobiosedens</name>
    <dbReference type="NCBI Taxonomy" id="2507161"/>
    <lineage>
        <taxon>Bacteria</taxon>
        <taxon>Bacillati</taxon>
        <taxon>Bacillota</taxon>
        <taxon>Tissierellia</taxon>
        <taxon>Tissierellales</taxon>
        <taxon>Acidilutibacteraceae</taxon>
        <taxon>Acidilutibacter</taxon>
    </lineage>
</organism>